<accession>A0A2J6QZ39</accession>
<dbReference type="InterPro" id="IPR052895">
    <property type="entry name" value="HetReg/Transcr_Mod"/>
</dbReference>
<evidence type="ECO:0000313" key="3">
    <source>
        <dbReference type="Proteomes" id="UP000235786"/>
    </source>
</evidence>
<dbReference type="Proteomes" id="UP000235786">
    <property type="component" value="Unassembled WGS sequence"/>
</dbReference>
<sequence>MTTHESSNLIYSTAHLDLKSKEIRLVEILPADEATVISCRFHTQTLQKPAPYTALSYTWGDTNNMKQILLDGEVFKVRDNLWQFLHQIREQGRRDRFWIDAICINQENVEERNHQVALMKDIYSKAILVAVWLGPAAANSGLAIKRLKSIAQGKDVSADWTQYDGRALELLCNRDYWLRIWIVQEFVLAQELTLHCGSDSLSWHILAFPFVHHTELFDKSPAARVCDRELQESMAAVIIHQRIRKETEVTSPPLTELIQTHERMESTDVRDKVYGLLGLAKDIGLPEIHITADYSKSALEIYWDFVDDCREQHGRLCGMCAFFARSLHRTLELPRCTAPILKRGLYLVNWTEHNGVFLAEYF</sequence>
<organism evidence="2 3">
    <name type="scientific">Hyaloscypha variabilis (strain UAMH 11265 / GT02V1 / F)</name>
    <name type="common">Meliniomyces variabilis</name>
    <dbReference type="NCBI Taxonomy" id="1149755"/>
    <lineage>
        <taxon>Eukaryota</taxon>
        <taxon>Fungi</taxon>
        <taxon>Dikarya</taxon>
        <taxon>Ascomycota</taxon>
        <taxon>Pezizomycotina</taxon>
        <taxon>Leotiomycetes</taxon>
        <taxon>Helotiales</taxon>
        <taxon>Hyaloscyphaceae</taxon>
        <taxon>Hyaloscypha</taxon>
        <taxon>Hyaloscypha variabilis</taxon>
    </lineage>
</organism>
<dbReference type="EMBL" id="KZ613962">
    <property type="protein sequence ID" value="PMD31544.1"/>
    <property type="molecule type" value="Genomic_DNA"/>
</dbReference>
<proteinExistence type="predicted"/>
<dbReference type="InterPro" id="IPR010730">
    <property type="entry name" value="HET"/>
</dbReference>
<protein>
    <submittedName>
        <fullName evidence="2">HET-domain-containing protein</fullName>
    </submittedName>
</protein>
<dbReference type="AlphaFoldDB" id="A0A2J6QZ39"/>
<dbReference type="Pfam" id="PF06985">
    <property type="entry name" value="HET"/>
    <property type="match status" value="1"/>
</dbReference>
<evidence type="ECO:0000259" key="1">
    <source>
        <dbReference type="Pfam" id="PF06985"/>
    </source>
</evidence>
<name>A0A2J6QZ39_HYAVF</name>
<dbReference type="OrthoDB" id="3598674at2759"/>
<reference evidence="2 3" key="1">
    <citation type="submission" date="2016-04" db="EMBL/GenBank/DDBJ databases">
        <title>A degradative enzymes factory behind the ericoid mycorrhizal symbiosis.</title>
        <authorList>
            <consortium name="DOE Joint Genome Institute"/>
            <person name="Martino E."/>
            <person name="Morin E."/>
            <person name="Grelet G."/>
            <person name="Kuo A."/>
            <person name="Kohler A."/>
            <person name="Daghino S."/>
            <person name="Barry K."/>
            <person name="Choi C."/>
            <person name="Cichocki N."/>
            <person name="Clum A."/>
            <person name="Copeland A."/>
            <person name="Hainaut M."/>
            <person name="Haridas S."/>
            <person name="Labutti K."/>
            <person name="Lindquist E."/>
            <person name="Lipzen A."/>
            <person name="Khouja H.-R."/>
            <person name="Murat C."/>
            <person name="Ohm R."/>
            <person name="Olson A."/>
            <person name="Spatafora J."/>
            <person name="Veneault-Fourrey C."/>
            <person name="Henrissat B."/>
            <person name="Grigoriev I."/>
            <person name="Martin F."/>
            <person name="Perotto S."/>
        </authorList>
    </citation>
    <scope>NUCLEOTIDE SEQUENCE [LARGE SCALE GENOMIC DNA]</scope>
    <source>
        <strain evidence="2 3">F</strain>
    </source>
</reference>
<keyword evidence="3" id="KW-1185">Reference proteome</keyword>
<evidence type="ECO:0000313" key="2">
    <source>
        <dbReference type="EMBL" id="PMD31544.1"/>
    </source>
</evidence>
<gene>
    <name evidence="2" type="ORF">L207DRAFT_501237</name>
</gene>
<feature type="domain" description="Heterokaryon incompatibility" evidence="1">
    <location>
        <begin position="52"/>
        <end position="185"/>
    </location>
</feature>
<dbReference type="PANTHER" id="PTHR24148">
    <property type="entry name" value="ANKYRIN REPEAT DOMAIN-CONTAINING PROTEIN 39 HOMOLOG-RELATED"/>
    <property type="match status" value="1"/>
</dbReference>
<dbReference type="STRING" id="1149755.A0A2J6QZ39"/>
<dbReference type="PANTHER" id="PTHR24148:SF73">
    <property type="entry name" value="HET DOMAIN PROTEIN (AFU_ORTHOLOGUE AFUA_8G01020)"/>
    <property type="match status" value="1"/>
</dbReference>